<feature type="non-terminal residue" evidence="3">
    <location>
        <position position="1"/>
    </location>
</feature>
<dbReference type="GO" id="GO:0016491">
    <property type="term" value="F:oxidoreductase activity"/>
    <property type="evidence" value="ECO:0007669"/>
    <property type="project" value="InterPro"/>
</dbReference>
<dbReference type="EMBL" id="VXBD01007942">
    <property type="protein sequence ID" value="NXN13055.1"/>
    <property type="molecule type" value="Genomic_DNA"/>
</dbReference>
<dbReference type="OrthoDB" id="10039782at2759"/>
<reference evidence="3 4" key="1">
    <citation type="submission" date="2019-09" db="EMBL/GenBank/DDBJ databases">
        <title>Bird 10,000 Genomes (B10K) Project - Family phase.</title>
        <authorList>
            <person name="Zhang G."/>
        </authorList>
    </citation>
    <scope>NUCLEOTIDE SEQUENCE [LARGE SCALE GENOMIC DNA]</scope>
    <source>
        <strain evidence="3">B10K-DU-001-78</strain>
        <tissue evidence="3">Muscle</tissue>
    </source>
</reference>
<feature type="coiled-coil region" evidence="1">
    <location>
        <begin position="33"/>
        <end position="60"/>
    </location>
</feature>
<keyword evidence="4" id="KW-1185">Reference proteome</keyword>
<feature type="domain" description="Ecto-NOX disulfide-thiol exchanger 1/2" evidence="2">
    <location>
        <begin position="150"/>
        <end position="245"/>
    </location>
</feature>
<protein>
    <submittedName>
        <fullName evidence="3">ENOX2 protein</fullName>
    </submittedName>
</protein>
<organism evidence="3 4">
    <name type="scientific">Indicator maculatus</name>
    <name type="common">spotted honeyguide</name>
    <dbReference type="NCBI Taxonomy" id="545262"/>
    <lineage>
        <taxon>Eukaryota</taxon>
        <taxon>Metazoa</taxon>
        <taxon>Chordata</taxon>
        <taxon>Craniata</taxon>
        <taxon>Vertebrata</taxon>
        <taxon>Euteleostomi</taxon>
        <taxon>Archelosauria</taxon>
        <taxon>Archosauria</taxon>
        <taxon>Dinosauria</taxon>
        <taxon>Saurischia</taxon>
        <taxon>Theropoda</taxon>
        <taxon>Coelurosauria</taxon>
        <taxon>Aves</taxon>
        <taxon>Neognathae</taxon>
        <taxon>Neoaves</taxon>
        <taxon>Telluraves</taxon>
        <taxon>Coraciimorphae</taxon>
        <taxon>Piciformes</taxon>
        <taxon>Indicatoridae</taxon>
        <taxon>Indicator</taxon>
    </lineage>
</organism>
<accession>A0A7L1GH74</accession>
<name>A0A7L1GH74_9PICI</name>
<dbReference type="GO" id="GO:0009897">
    <property type="term" value="C:external side of plasma membrane"/>
    <property type="evidence" value="ECO:0007669"/>
    <property type="project" value="InterPro"/>
</dbReference>
<feature type="non-terminal residue" evidence="3">
    <location>
        <position position="350"/>
    </location>
</feature>
<dbReference type="GO" id="GO:0007624">
    <property type="term" value="P:ultradian rhythm"/>
    <property type="evidence" value="ECO:0007669"/>
    <property type="project" value="InterPro"/>
</dbReference>
<comment type="caution">
    <text evidence="3">The sequence shown here is derived from an EMBL/GenBank/DDBJ whole genome shotgun (WGS) entry which is preliminary data.</text>
</comment>
<gene>
    <name evidence="3" type="primary">Enox2</name>
    <name evidence="3" type="ORF">INDMAC_R10871</name>
</gene>
<keyword evidence="1" id="KW-0175">Coiled coil</keyword>
<evidence type="ECO:0000259" key="2">
    <source>
        <dbReference type="Pfam" id="PF23267"/>
    </source>
</evidence>
<evidence type="ECO:0000256" key="1">
    <source>
        <dbReference type="SAM" id="Coils"/>
    </source>
</evidence>
<dbReference type="Proteomes" id="UP000557230">
    <property type="component" value="Unassembled WGS sequence"/>
</dbReference>
<proteinExistence type="predicted"/>
<dbReference type="InterPro" id="IPR056611">
    <property type="entry name" value="ENOX1/2_dom"/>
</dbReference>
<dbReference type="AlphaFoldDB" id="A0A7L1GH74"/>
<dbReference type="InterPro" id="IPR038876">
    <property type="entry name" value="ENOX"/>
</dbReference>
<sequence length="350" mass="40741">DDTKFLEAIQTLLTWIERGEVNRRTANNFYSMIQSANSHIRRLLNEKAAHEKEMEEAKEKFKLALSGILVQFEQIVAVYHSASKQKAWDHFTKAQRKNISVWCKQAEEIRNIHNDELMGIRREEEMEMSDEEIEDPPEMKETEESALVSQVEALKEENDSLRWQLDAYRNEVELLKQEQGKASRDEDTSKEQRMKLLQQALQGMQKHLLKVQEEYKKREAELEKVKEDKLKMESLLENLKEQESSTSRVCACSQEKEFPAEKTLSNGLVKSEREVLLVGIISTFLHVHPFGASIEYICSYLQRLDSKICTAEVEVLMTRLQNTFRQELSGVGASLEKRWKFCGFDGLKMT</sequence>
<dbReference type="PANTHER" id="PTHR16001:SF7">
    <property type="entry name" value="ECTO-NOX DISULFIDE-THIOL EXCHANGER 2"/>
    <property type="match status" value="1"/>
</dbReference>
<evidence type="ECO:0000313" key="3">
    <source>
        <dbReference type="EMBL" id="NXN13055.1"/>
    </source>
</evidence>
<dbReference type="PANTHER" id="PTHR16001">
    <property type="entry name" value="ECTO-NOX DISULFIDE-THIOL EXCHANGER"/>
    <property type="match status" value="1"/>
</dbReference>
<evidence type="ECO:0000313" key="4">
    <source>
        <dbReference type="Proteomes" id="UP000557230"/>
    </source>
</evidence>
<feature type="coiled-coil region" evidence="1">
    <location>
        <begin position="151"/>
        <end position="245"/>
    </location>
</feature>
<dbReference type="Pfam" id="PF23267">
    <property type="entry name" value="ENOX1"/>
    <property type="match status" value="1"/>
</dbReference>